<dbReference type="PANTHER" id="PTHR15967:SF0">
    <property type="entry name" value="E2F-ASSOCIATED PHOSPHOPROTEIN"/>
    <property type="match status" value="1"/>
</dbReference>
<sequence length="238" mass="27109">MDLGGYYIEEESDEDDADACSSSSEDEIQTFVREKFLTKSDSEDDFEQEMEKELSRTVKSFEQKQILRQKALTSGEHSQVTEKSTEGHSKNKAEPSNDDLFYNPDEDDEDEKWVNDQRRACIFPPSSNKDTSSTEKPLPTSDAVLNCPACMTVLCLDCQCHEIYHTQYRAMFVKNCIVDEAQVLRCPPSGQKKRKGAEPTDDPADLFKPVRCSQCNTEVAVYDKDEVYHFFNVIASFS</sequence>
<name>A0A2R5LH35_9ACAR</name>
<dbReference type="GO" id="GO:0005634">
    <property type="term" value="C:nucleus"/>
    <property type="evidence" value="ECO:0007669"/>
    <property type="project" value="TreeGrafter"/>
</dbReference>
<dbReference type="Pfam" id="PF10238">
    <property type="entry name" value="Eapp_C"/>
    <property type="match status" value="1"/>
</dbReference>
<evidence type="ECO:0000313" key="2">
    <source>
        <dbReference type="EMBL" id="MBY08832.1"/>
    </source>
</evidence>
<reference evidence="2" key="1">
    <citation type="submission" date="2018-03" db="EMBL/GenBank/DDBJ databases">
        <title>The relapsing fever spirochete Borrelia turicatae persists in the highly oxidative environment of its soft-bodied tick vector.</title>
        <authorList>
            <person name="Bourret T.J."/>
            <person name="Boyle W.K."/>
            <person name="Valenzuela J.G."/>
            <person name="Oliveira F."/>
            <person name="Lopez J.E."/>
        </authorList>
    </citation>
    <scope>NUCLEOTIDE SEQUENCE</scope>
    <source>
        <strain evidence="2">Kansas strain/isolate</strain>
        <tissue evidence="2">Salivary glands</tissue>
    </source>
</reference>
<feature type="compositionally biased region" description="Basic and acidic residues" evidence="1">
    <location>
        <begin position="32"/>
        <end position="41"/>
    </location>
</feature>
<dbReference type="PANTHER" id="PTHR15967">
    <property type="entry name" value="E2F-ASSOCIATED PHOSPHOPROTEIN"/>
    <property type="match status" value="1"/>
</dbReference>
<dbReference type="InterPro" id="IPR019370">
    <property type="entry name" value="E2F-assoc_phosphoprotein"/>
</dbReference>
<organism evidence="2">
    <name type="scientific">Ornithodoros turicata</name>
    <dbReference type="NCBI Taxonomy" id="34597"/>
    <lineage>
        <taxon>Eukaryota</taxon>
        <taxon>Metazoa</taxon>
        <taxon>Ecdysozoa</taxon>
        <taxon>Arthropoda</taxon>
        <taxon>Chelicerata</taxon>
        <taxon>Arachnida</taxon>
        <taxon>Acari</taxon>
        <taxon>Parasitiformes</taxon>
        <taxon>Ixodida</taxon>
        <taxon>Ixodoidea</taxon>
        <taxon>Argasidae</taxon>
        <taxon>Ornithodorinae</taxon>
        <taxon>Ornithodoros</taxon>
    </lineage>
</organism>
<dbReference type="AlphaFoldDB" id="A0A2R5LH35"/>
<feature type="compositionally biased region" description="Acidic residues" evidence="1">
    <location>
        <begin position="8"/>
        <end position="28"/>
    </location>
</feature>
<dbReference type="EMBL" id="GGLE01004706">
    <property type="protein sequence ID" value="MBY08832.1"/>
    <property type="molecule type" value="Transcribed_RNA"/>
</dbReference>
<protein>
    <submittedName>
        <fullName evidence="2">Putative e2f-associated phosphoprotein</fullName>
    </submittedName>
</protein>
<feature type="compositionally biased region" description="Basic and acidic residues" evidence="1">
    <location>
        <begin position="79"/>
        <end position="95"/>
    </location>
</feature>
<feature type="region of interest" description="Disordered" evidence="1">
    <location>
        <begin position="1"/>
        <end position="109"/>
    </location>
</feature>
<feature type="compositionally biased region" description="Basic and acidic residues" evidence="1">
    <location>
        <begin position="49"/>
        <end position="62"/>
    </location>
</feature>
<accession>A0A2R5LH35</accession>
<evidence type="ECO:0000256" key="1">
    <source>
        <dbReference type="SAM" id="MobiDB-lite"/>
    </source>
</evidence>
<proteinExistence type="predicted"/>